<dbReference type="Proteomes" id="UP000540685">
    <property type="component" value="Unassembled WGS sequence"/>
</dbReference>
<dbReference type="AlphaFoldDB" id="A0A7W9IHJ1"/>
<protein>
    <submittedName>
        <fullName evidence="2">Uncharacterized protein</fullName>
    </submittedName>
</protein>
<organism evidence="2 3">
    <name type="scientific">Streptosporangium becharense</name>
    <dbReference type="NCBI Taxonomy" id="1816182"/>
    <lineage>
        <taxon>Bacteria</taxon>
        <taxon>Bacillati</taxon>
        <taxon>Actinomycetota</taxon>
        <taxon>Actinomycetes</taxon>
        <taxon>Streptosporangiales</taxon>
        <taxon>Streptosporangiaceae</taxon>
        <taxon>Streptosporangium</taxon>
    </lineage>
</organism>
<accession>A0A7W9IHJ1</accession>
<dbReference type="EMBL" id="JACHMP010000001">
    <property type="protein sequence ID" value="MBB5820845.1"/>
    <property type="molecule type" value="Genomic_DNA"/>
</dbReference>
<reference evidence="2 3" key="1">
    <citation type="submission" date="2020-08" db="EMBL/GenBank/DDBJ databases">
        <title>Sequencing the genomes of 1000 actinobacteria strains.</title>
        <authorList>
            <person name="Klenk H.-P."/>
        </authorList>
    </citation>
    <scope>NUCLEOTIDE SEQUENCE [LARGE SCALE GENOMIC DNA]</scope>
    <source>
        <strain evidence="2 3">DSM 46887</strain>
    </source>
</reference>
<name>A0A7W9IHJ1_9ACTN</name>
<proteinExistence type="predicted"/>
<dbReference type="RefSeq" id="WP_184547319.1">
    <property type="nucleotide sequence ID" value="NZ_JACHMP010000001.1"/>
</dbReference>
<sequence length="78" mass="8053">MSDLSPGDLVTDTRGVVWFVHGNPQLGLFATSPPGTCVPVPGVLRLYGPLTMTYRPGSGRPATADAGHGPGFHPRSPG</sequence>
<evidence type="ECO:0000313" key="2">
    <source>
        <dbReference type="EMBL" id="MBB5820845.1"/>
    </source>
</evidence>
<gene>
    <name evidence="2" type="ORF">F4562_003907</name>
</gene>
<comment type="caution">
    <text evidence="2">The sequence shown here is derived from an EMBL/GenBank/DDBJ whole genome shotgun (WGS) entry which is preliminary data.</text>
</comment>
<keyword evidence="3" id="KW-1185">Reference proteome</keyword>
<evidence type="ECO:0000313" key="3">
    <source>
        <dbReference type="Proteomes" id="UP000540685"/>
    </source>
</evidence>
<evidence type="ECO:0000256" key="1">
    <source>
        <dbReference type="SAM" id="MobiDB-lite"/>
    </source>
</evidence>
<feature type="region of interest" description="Disordered" evidence="1">
    <location>
        <begin position="56"/>
        <end position="78"/>
    </location>
</feature>